<dbReference type="Pfam" id="PF20253">
    <property type="entry name" value="DUF6604"/>
    <property type="match status" value="2"/>
</dbReference>
<dbReference type="OrthoDB" id="5238236at2759"/>
<feature type="domain" description="DUF6604" evidence="2">
    <location>
        <begin position="15"/>
        <end position="89"/>
    </location>
</feature>
<protein>
    <recommendedName>
        <fullName evidence="2">DUF6604 domain-containing protein</fullName>
    </recommendedName>
</protein>
<evidence type="ECO:0000313" key="4">
    <source>
        <dbReference type="Proteomes" id="UP000184330"/>
    </source>
</evidence>
<feature type="compositionally biased region" description="Basic and acidic residues" evidence="1">
    <location>
        <begin position="464"/>
        <end position="482"/>
    </location>
</feature>
<gene>
    <name evidence="3" type="ORF">PAC_02702</name>
</gene>
<dbReference type="PANTHER" id="PTHR38795">
    <property type="entry name" value="DUF6604 DOMAIN-CONTAINING PROTEIN"/>
    <property type="match status" value="1"/>
</dbReference>
<evidence type="ECO:0000259" key="2">
    <source>
        <dbReference type="Pfam" id="PF20253"/>
    </source>
</evidence>
<reference evidence="3 4" key="1">
    <citation type="submission" date="2016-03" db="EMBL/GenBank/DDBJ databases">
        <authorList>
            <person name="Ploux O."/>
        </authorList>
    </citation>
    <scope>NUCLEOTIDE SEQUENCE [LARGE SCALE GENOMIC DNA]</scope>
    <source>
        <strain evidence="3 4">UAMH 11012</strain>
    </source>
</reference>
<dbReference type="Proteomes" id="UP000184330">
    <property type="component" value="Unassembled WGS sequence"/>
</dbReference>
<evidence type="ECO:0000256" key="1">
    <source>
        <dbReference type="SAM" id="MobiDB-lite"/>
    </source>
</evidence>
<proteinExistence type="predicted"/>
<dbReference type="STRING" id="576137.A0A1L7WJ65"/>
<keyword evidence="4" id="KW-1185">Reference proteome</keyword>
<feature type="region of interest" description="Disordered" evidence="1">
    <location>
        <begin position="38"/>
        <end position="63"/>
    </location>
</feature>
<dbReference type="EMBL" id="FJOG01000003">
    <property type="protein sequence ID" value="CZR52825.1"/>
    <property type="molecule type" value="Genomic_DNA"/>
</dbReference>
<organism evidence="3 4">
    <name type="scientific">Phialocephala subalpina</name>
    <dbReference type="NCBI Taxonomy" id="576137"/>
    <lineage>
        <taxon>Eukaryota</taxon>
        <taxon>Fungi</taxon>
        <taxon>Dikarya</taxon>
        <taxon>Ascomycota</taxon>
        <taxon>Pezizomycotina</taxon>
        <taxon>Leotiomycetes</taxon>
        <taxon>Helotiales</taxon>
        <taxon>Mollisiaceae</taxon>
        <taxon>Phialocephala</taxon>
        <taxon>Phialocephala fortinii species complex</taxon>
    </lineage>
</organism>
<feature type="domain" description="DUF6604" evidence="2">
    <location>
        <begin position="92"/>
        <end position="247"/>
    </location>
</feature>
<dbReference type="PANTHER" id="PTHR38795:SF1">
    <property type="entry name" value="DUF6604 DOMAIN-CONTAINING PROTEIN"/>
    <property type="match status" value="1"/>
</dbReference>
<evidence type="ECO:0000313" key="3">
    <source>
        <dbReference type="EMBL" id="CZR52825.1"/>
    </source>
</evidence>
<dbReference type="InterPro" id="IPR046539">
    <property type="entry name" value="DUF6604"/>
</dbReference>
<feature type="compositionally biased region" description="Basic and acidic residues" evidence="1">
    <location>
        <begin position="40"/>
        <end position="54"/>
    </location>
</feature>
<name>A0A1L7WJ65_9HELO</name>
<dbReference type="AlphaFoldDB" id="A0A1L7WJ65"/>
<sequence>MASHSLPAFHFDTYKRSKFDQSRFTSWLGDAARKCGYFGRGRESSTKPPHESNKKGGKKTIETPSTTFLDLQDLLLLAQAVADSGSQIPLIGDEQHKASNGSHRHTINILEQVLEILLPRSAAEAEQKSKASPVIVDNMGHKVSIELANSFEGLDVEDPPSGLEDFVDEHKAVKKKPTSSEYTYELKDDPADFSTEIFYFFHDLNKIRTYLKQLWKDYQDGKVELPTASIATDTAIEMVQRNEREFLKSMERYARKETIKGYETTAVLLWYIVCESHGLQGNEFTDPEVCDVAEDLYMPIFSHLKRYLVKLRPYQLTVLPAKGIKDIKPIRARRSLTHRERITEDETSYTNSGIVSISLVFAAQSLLDIFHIARSTSSRALAEVAGRFLAQCWGGVNTCMHLYNAARKSDLCKAPWADMEFLLDTHGEEFIFFGGAPKKPIEFFKKFFLSFGRSVENFARNSRRGKDQPAIRAEGKPKKRSQESNGRSFTLGDVEMVLAKSAAAADESPQPLPTSENYVIKYLGHLSKTQKRNHNPSRLSPLQFLDALCIAISAETTIINFDYTAMHIRCMTLLRRLHDDTREPLIEKYGWQVRGGHLLDNFETDDYVSHFPIWIFKNHAEIGKFAEEKLKWKDERGLVGSMLFLKATRDIEEFVAIEGTAELVKVSDWRLQVRLVQNKHLEAWAQGRLQECRRLMEVTALWNEVLEKRRLENKIQYSSEPDELAMEKRELQRQLLGRGWTAREIKDWLGDFRTGLFGDLVGLLQKSKELSFADFPIARN</sequence>
<accession>A0A1L7WJ65</accession>
<feature type="region of interest" description="Disordered" evidence="1">
    <location>
        <begin position="461"/>
        <end position="486"/>
    </location>
</feature>